<name>A0ABU4DNB8_9DEIO</name>
<feature type="signal peptide" evidence="2">
    <location>
        <begin position="1"/>
        <end position="33"/>
    </location>
</feature>
<gene>
    <name evidence="3" type="ORF">ORD21_04875</name>
</gene>
<evidence type="ECO:0000313" key="4">
    <source>
        <dbReference type="Proteomes" id="UP001276150"/>
    </source>
</evidence>
<accession>A0ABU4DNB8</accession>
<dbReference type="Proteomes" id="UP001276150">
    <property type="component" value="Unassembled WGS sequence"/>
</dbReference>
<feature type="region of interest" description="Disordered" evidence="1">
    <location>
        <begin position="123"/>
        <end position="174"/>
    </location>
</feature>
<organism evidence="3 4">
    <name type="scientific">Deinococcus arenicola</name>
    <dbReference type="NCBI Taxonomy" id="2994950"/>
    <lineage>
        <taxon>Bacteria</taxon>
        <taxon>Thermotogati</taxon>
        <taxon>Deinococcota</taxon>
        <taxon>Deinococci</taxon>
        <taxon>Deinococcales</taxon>
        <taxon>Deinococcaceae</taxon>
        <taxon>Deinococcus</taxon>
    </lineage>
</organism>
<dbReference type="EMBL" id="JAPMIV010000005">
    <property type="protein sequence ID" value="MDV6373930.1"/>
    <property type="molecule type" value="Genomic_DNA"/>
</dbReference>
<feature type="region of interest" description="Disordered" evidence="1">
    <location>
        <begin position="42"/>
        <end position="64"/>
    </location>
</feature>
<dbReference type="RefSeq" id="WP_317639246.1">
    <property type="nucleotide sequence ID" value="NZ_JAPMIV010000005.1"/>
</dbReference>
<comment type="caution">
    <text evidence="3">The sequence shown here is derived from an EMBL/GenBank/DDBJ whole genome shotgun (WGS) entry which is preliminary data.</text>
</comment>
<evidence type="ECO:0000256" key="1">
    <source>
        <dbReference type="SAM" id="MobiDB-lite"/>
    </source>
</evidence>
<evidence type="ECO:0000313" key="3">
    <source>
        <dbReference type="EMBL" id="MDV6373930.1"/>
    </source>
</evidence>
<feature type="compositionally biased region" description="Gly residues" evidence="1">
    <location>
        <begin position="129"/>
        <end position="150"/>
    </location>
</feature>
<reference evidence="3 4" key="1">
    <citation type="submission" date="2022-11" db="EMBL/GenBank/DDBJ databases">
        <title>Deinococcus ZS9-10, Low Temperature and Draught-tolerating, UV-resistant Bacteria from Continental Antarctica.</title>
        <authorList>
            <person name="Cheng L."/>
        </authorList>
    </citation>
    <scope>NUCLEOTIDE SEQUENCE [LARGE SCALE GENOMIC DNA]</scope>
    <source>
        <strain evidence="3 4">ZS9-10</strain>
    </source>
</reference>
<keyword evidence="4" id="KW-1185">Reference proteome</keyword>
<feature type="chain" id="PRO_5046040111" evidence="2">
    <location>
        <begin position="34"/>
        <end position="174"/>
    </location>
</feature>
<keyword evidence="2" id="KW-0732">Signal</keyword>
<sequence length="174" mass="17900">MTHNKNSRIQTIFRKTPLILLAALPLTVGAVLAQQTAPATPAQTQQTQAQQAQPQQTQPKTTQQARTNYADAYLQKLAAQLGISVDKLKAAGLAAGNATIDQGVKDGNIAANRAADMKTRLKDNPFGMLRGGPDGGRGMHGPGGRGGGPRGQMEAPNGPQGQLDDGAGAAEGGN</sequence>
<protein>
    <submittedName>
        <fullName evidence="3">Uncharacterized protein</fullName>
    </submittedName>
</protein>
<evidence type="ECO:0000256" key="2">
    <source>
        <dbReference type="SAM" id="SignalP"/>
    </source>
</evidence>
<proteinExistence type="predicted"/>